<reference evidence="1" key="1">
    <citation type="submission" date="2014-12" db="EMBL/GenBank/DDBJ databases">
        <title>Insight into the proteome of Arion vulgaris.</title>
        <authorList>
            <person name="Aradska J."/>
            <person name="Bulat T."/>
            <person name="Smidak R."/>
            <person name="Sarate P."/>
            <person name="Gangsoo J."/>
            <person name="Sialana F."/>
            <person name="Bilban M."/>
            <person name="Lubec G."/>
        </authorList>
    </citation>
    <scope>NUCLEOTIDE SEQUENCE</scope>
    <source>
        <tissue evidence="1">Skin</tissue>
    </source>
</reference>
<sequence>MAIFYILQVGEKQISACLQEEEEEAEMFALMVLAFFSLTCLLMRNYDILVWKNLPAISLTADSLTASHLLQ</sequence>
<protein>
    <submittedName>
        <fullName evidence="1">Uncharacterized protein</fullName>
    </submittedName>
</protein>
<dbReference type="AlphaFoldDB" id="A0A0B6Y9J8"/>
<feature type="non-terminal residue" evidence="1">
    <location>
        <position position="71"/>
    </location>
</feature>
<dbReference type="EMBL" id="HACG01005265">
    <property type="protein sequence ID" value="CEK52130.1"/>
    <property type="molecule type" value="Transcribed_RNA"/>
</dbReference>
<gene>
    <name evidence="1" type="primary">ORF15609</name>
</gene>
<evidence type="ECO:0000313" key="1">
    <source>
        <dbReference type="EMBL" id="CEK52130.1"/>
    </source>
</evidence>
<proteinExistence type="predicted"/>
<accession>A0A0B6Y9J8</accession>
<organism evidence="1">
    <name type="scientific">Arion vulgaris</name>
    <dbReference type="NCBI Taxonomy" id="1028688"/>
    <lineage>
        <taxon>Eukaryota</taxon>
        <taxon>Metazoa</taxon>
        <taxon>Spiralia</taxon>
        <taxon>Lophotrochozoa</taxon>
        <taxon>Mollusca</taxon>
        <taxon>Gastropoda</taxon>
        <taxon>Heterobranchia</taxon>
        <taxon>Euthyneura</taxon>
        <taxon>Panpulmonata</taxon>
        <taxon>Eupulmonata</taxon>
        <taxon>Stylommatophora</taxon>
        <taxon>Helicina</taxon>
        <taxon>Arionoidea</taxon>
        <taxon>Arionidae</taxon>
        <taxon>Arion</taxon>
    </lineage>
</organism>
<name>A0A0B6Y9J8_9EUPU</name>